<dbReference type="InterPro" id="IPR036870">
    <property type="entry name" value="Ribosomal_bS18_sf"/>
</dbReference>
<feature type="compositionally biased region" description="Low complexity" evidence="4">
    <location>
        <begin position="105"/>
        <end position="132"/>
    </location>
</feature>
<evidence type="ECO:0000256" key="4">
    <source>
        <dbReference type="SAM" id="MobiDB-lite"/>
    </source>
</evidence>
<gene>
    <name evidence="5" type="ORF">METZ01_LOCUS170169</name>
</gene>
<feature type="compositionally biased region" description="Pro residues" evidence="4">
    <location>
        <begin position="85"/>
        <end position="94"/>
    </location>
</feature>
<dbReference type="NCBIfam" id="TIGR00165">
    <property type="entry name" value="S18"/>
    <property type="match status" value="1"/>
</dbReference>
<dbReference type="AlphaFoldDB" id="A0A382BU30"/>
<evidence type="ECO:0000313" key="5">
    <source>
        <dbReference type="EMBL" id="SVB17315.1"/>
    </source>
</evidence>
<dbReference type="GO" id="GO:0006412">
    <property type="term" value="P:translation"/>
    <property type="evidence" value="ECO:0007669"/>
    <property type="project" value="InterPro"/>
</dbReference>
<organism evidence="5">
    <name type="scientific">marine metagenome</name>
    <dbReference type="NCBI Taxonomy" id="408172"/>
    <lineage>
        <taxon>unclassified sequences</taxon>
        <taxon>metagenomes</taxon>
        <taxon>ecological metagenomes</taxon>
    </lineage>
</organism>
<comment type="similarity">
    <text evidence="1">Belongs to the bacterial ribosomal protein bS18 family.</text>
</comment>
<evidence type="ECO:0000256" key="3">
    <source>
        <dbReference type="ARBA" id="ARBA00023274"/>
    </source>
</evidence>
<dbReference type="PANTHER" id="PTHR13479">
    <property type="entry name" value="30S RIBOSOMAL PROTEIN S18"/>
    <property type="match status" value="1"/>
</dbReference>
<reference evidence="5" key="1">
    <citation type="submission" date="2018-05" db="EMBL/GenBank/DDBJ databases">
        <authorList>
            <person name="Lanie J.A."/>
            <person name="Ng W.-L."/>
            <person name="Kazmierczak K.M."/>
            <person name="Andrzejewski T.M."/>
            <person name="Davidsen T.M."/>
            <person name="Wayne K.J."/>
            <person name="Tettelin H."/>
            <person name="Glass J.I."/>
            <person name="Rusch D."/>
            <person name="Podicherti R."/>
            <person name="Tsui H.-C.T."/>
            <person name="Winkler M.E."/>
        </authorList>
    </citation>
    <scope>NUCLEOTIDE SEQUENCE</scope>
</reference>
<dbReference type="PANTHER" id="PTHR13479:SF40">
    <property type="entry name" value="SMALL RIBOSOMAL SUBUNIT PROTEIN BS18M"/>
    <property type="match status" value="1"/>
</dbReference>
<keyword evidence="3" id="KW-0687">Ribonucleoprotein</keyword>
<dbReference type="SUPFAM" id="SSF46911">
    <property type="entry name" value="Ribosomal protein S18"/>
    <property type="match status" value="1"/>
</dbReference>
<feature type="non-terminal residue" evidence="5">
    <location>
        <position position="1"/>
    </location>
</feature>
<name>A0A382BU30_9ZZZZ</name>
<dbReference type="GO" id="GO:0070181">
    <property type="term" value="F:small ribosomal subunit rRNA binding"/>
    <property type="evidence" value="ECO:0007669"/>
    <property type="project" value="TreeGrafter"/>
</dbReference>
<dbReference type="GO" id="GO:0022627">
    <property type="term" value="C:cytosolic small ribosomal subunit"/>
    <property type="evidence" value="ECO:0007669"/>
    <property type="project" value="TreeGrafter"/>
</dbReference>
<dbReference type="InterPro" id="IPR001648">
    <property type="entry name" value="Ribosomal_bS18"/>
</dbReference>
<protein>
    <recommendedName>
        <fullName evidence="6">30S ribosomal protein S18</fullName>
    </recommendedName>
</protein>
<evidence type="ECO:0008006" key="6">
    <source>
        <dbReference type="Google" id="ProtNLM"/>
    </source>
</evidence>
<feature type="compositionally biased region" description="Acidic residues" evidence="4">
    <location>
        <begin position="148"/>
        <end position="167"/>
    </location>
</feature>
<sequence length="167" mass="17720">VSPIIIGKVEYVDYKDTELLTKYISDRAKIRGRSVNGNDARQQRDVAKAIKVAREMALIPFTSRVTTQRRERRNDERGDRSDGPPSRPSMPPPGGLADAEDATFEEAPAGEAPAGEAPAEEAPAGEAPAGEAPAEEAPAEEAPTGEAPAEEAPDDAVETVEANEDQS</sequence>
<feature type="region of interest" description="Disordered" evidence="4">
    <location>
        <begin position="60"/>
        <end position="167"/>
    </location>
</feature>
<dbReference type="Pfam" id="PF01084">
    <property type="entry name" value="Ribosomal_S18"/>
    <property type="match status" value="1"/>
</dbReference>
<dbReference type="GO" id="GO:0003735">
    <property type="term" value="F:structural constituent of ribosome"/>
    <property type="evidence" value="ECO:0007669"/>
    <property type="project" value="InterPro"/>
</dbReference>
<dbReference type="EMBL" id="UINC01031375">
    <property type="protein sequence ID" value="SVB17315.1"/>
    <property type="molecule type" value="Genomic_DNA"/>
</dbReference>
<keyword evidence="2" id="KW-0689">Ribosomal protein</keyword>
<evidence type="ECO:0000256" key="1">
    <source>
        <dbReference type="ARBA" id="ARBA00005589"/>
    </source>
</evidence>
<dbReference type="PRINTS" id="PR00974">
    <property type="entry name" value="RIBOSOMALS18"/>
</dbReference>
<evidence type="ECO:0000256" key="2">
    <source>
        <dbReference type="ARBA" id="ARBA00022980"/>
    </source>
</evidence>
<dbReference type="Gene3D" id="4.10.640.10">
    <property type="entry name" value="Ribosomal protein S18"/>
    <property type="match status" value="1"/>
</dbReference>
<accession>A0A382BU30</accession>
<feature type="compositionally biased region" description="Basic and acidic residues" evidence="4">
    <location>
        <begin position="68"/>
        <end position="82"/>
    </location>
</feature>
<dbReference type="HAMAP" id="MF_00270">
    <property type="entry name" value="Ribosomal_bS18"/>
    <property type="match status" value="1"/>
</dbReference>
<proteinExistence type="inferred from homology"/>